<evidence type="ECO:0008006" key="4">
    <source>
        <dbReference type="Google" id="ProtNLM"/>
    </source>
</evidence>
<comment type="caution">
    <text evidence="2">The sequence shown here is derived from an EMBL/GenBank/DDBJ whole genome shotgun (WGS) entry which is preliminary data.</text>
</comment>
<evidence type="ECO:0000256" key="1">
    <source>
        <dbReference type="SAM" id="MobiDB-lite"/>
    </source>
</evidence>
<dbReference type="RefSeq" id="WP_259428207.1">
    <property type="nucleotide sequence ID" value="NZ_JANWTC010000008.1"/>
</dbReference>
<feature type="region of interest" description="Disordered" evidence="1">
    <location>
        <begin position="1"/>
        <end position="33"/>
    </location>
</feature>
<dbReference type="Proteomes" id="UP001205965">
    <property type="component" value="Unassembled WGS sequence"/>
</dbReference>
<dbReference type="Gene3D" id="3.90.1200.10">
    <property type="match status" value="1"/>
</dbReference>
<accession>A0ABT2FYQ7</accession>
<evidence type="ECO:0000313" key="3">
    <source>
        <dbReference type="Proteomes" id="UP001205965"/>
    </source>
</evidence>
<gene>
    <name evidence="2" type="ORF">NYP18_10810</name>
</gene>
<organism evidence="2 3">
    <name type="scientific">Corynebacterium lemuris</name>
    <dbReference type="NCBI Taxonomy" id="1859292"/>
    <lineage>
        <taxon>Bacteria</taxon>
        <taxon>Bacillati</taxon>
        <taxon>Actinomycetota</taxon>
        <taxon>Actinomycetes</taxon>
        <taxon>Mycobacteriales</taxon>
        <taxon>Corynebacteriaceae</taxon>
        <taxon>Corynebacterium</taxon>
    </lineage>
</organism>
<reference evidence="2 3" key="1">
    <citation type="submission" date="2022-08" db="EMBL/GenBank/DDBJ databases">
        <title>YIM 101645 draft genome.</title>
        <authorList>
            <person name="Chen X."/>
        </authorList>
    </citation>
    <scope>NUCLEOTIDE SEQUENCE [LARGE SCALE GENOMIC DNA]</scope>
    <source>
        <strain evidence="2 3">YIM 101645</strain>
    </source>
</reference>
<protein>
    <recommendedName>
        <fullName evidence="4">Aminoglycoside phosphotransferase domain-containing protein</fullName>
    </recommendedName>
</protein>
<evidence type="ECO:0000313" key="2">
    <source>
        <dbReference type="EMBL" id="MCS5480144.1"/>
    </source>
</evidence>
<name>A0ABT2FYQ7_9CORY</name>
<keyword evidence="3" id="KW-1185">Reference proteome</keyword>
<proteinExistence type="predicted"/>
<sequence>MGRHGGAPPSDLSENISVPIPGGAHVLKASDEPEGPSFHQLFLDDTGERPLVSLADACSGILAGGQTMGAGTLTSPLLGGLELRAEEHSPHAITITLTLSDAADTECYALTLLRHVWPGNPAEQEPLSTLIGRHSPELVGTLETKIQWHDCILGTIHRLPCVPNAYEMTRTHVETQYFSHVHKVLLGQTIRYIHDSLLMAFPYEWTPATDIRRELEERLDTYLSRAPELRPHETWIRDCYHRLNGEMLIQRIHGHLNCERIWLADDHWVIGGWDDDLHLPHEERTRHGSPLQDLATLFRGIFWACNDNPTWCEKAINSIFEGYGEPLPSLPFSLFVLDRVCAEIAGLQTPPEGSGSDPMEFLVWYRGAILSRLPRMEQSAFHRV</sequence>
<dbReference type="EMBL" id="JANWTC010000008">
    <property type="protein sequence ID" value="MCS5480144.1"/>
    <property type="molecule type" value="Genomic_DNA"/>
</dbReference>